<dbReference type="InterPro" id="IPR016140">
    <property type="entry name" value="Bifunc_inhib/LTP/seed_store"/>
</dbReference>
<accession>A0ABD1A889</accession>
<dbReference type="SMART" id="SM00499">
    <property type="entry name" value="AAI"/>
    <property type="match status" value="1"/>
</dbReference>
<gene>
    <name evidence="7" type="ORF">V5N11_015284</name>
</gene>
<evidence type="ECO:0000256" key="3">
    <source>
        <dbReference type="ARBA" id="ARBA00023129"/>
    </source>
</evidence>
<keyword evidence="3" id="KW-0708">Seed storage protein</keyword>
<dbReference type="CDD" id="cd00261">
    <property type="entry name" value="AAI_SS"/>
    <property type="match status" value="1"/>
</dbReference>
<evidence type="ECO:0000256" key="2">
    <source>
        <dbReference type="ARBA" id="ARBA00022761"/>
    </source>
</evidence>
<dbReference type="EMBL" id="JBANAX010000566">
    <property type="protein sequence ID" value="KAL1203036.1"/>
    <property type="molecule type" value="Genomic_DNA"/>
</dbReference>
<dbReference type="PANTHER" id="PTHR35496:SF20">
    <property type="entry name" value="2S SEED STORAGE PROTEIN 1-RELATED"/>
    <property type="match status" value="1"/>
</dbReference>
<keyword evidence="8" id="KW-1185">Reference proteome</keyword>
<sequence length="169" mass="19444">MANKLFLVCATLALCFLLTNASIYRSVVEFDEDDDTKPMGPVGPRQKCRKEFQQAQHLRACQKWIKRQMRQGPFDDEFDLEDDMENPKGGPQQPRQLLHQCCNELREEEPVCVCPTLKRAAKAVRLQGQHGPFQASKIYRTARNLPQVCSIPQVDVCPFKAIPFFPPYY</sequence>
<evidence type="ECO:0000313" key="7">
    <source>
        <dbReference type="EMBL" id="KAL1203036.1"/>
    </source>
</evidence>
<protein>
    <submittedName>
        <fullName evidence="7">2S seed storage protein 3</fullName>
    </submittedName>
</protein>
<keyword evidence="2" id="KW-0758">Storage protein</keyword>
<feature type="domain" description="Bifunctional inhibitor/plant lipid transfer protein/seed storage helical" evidence="6">
    <location>
        <begin position="48"/>
        <end position="157"/>
    </location>
</feature>
<dbReference type="Proteomes" id="UP001558713">
    <property type="component" value="Unassembled WGS sequence"/>
</dbReference>
<dbReference type="InterPro" id="IPR000617">
    <property type="entry name" value="Napin/2SS/CON"/>
</dbReference>
<dbReference type="AlphaFoldDB" id="A0ABD1A889"/>
<dbReference type="InterPro" id="IPR036312">
    <property type="entry name" value="Bifun_inhib/LTP/seed_sf"/>
</dbReference>
<keyword evidence="5" id="KW-0732">Signal</keyword>
<feature type="chain" id="PRO_5044757526" evidence="5">
    <location>
        <begin position="22"/>
        <end position="169"/>
    </location>
</feature>
<dbReference type="GO" id="GO:0045735">
    <property type="term" value="F:nutrient reservoir activity"/>
    <property type="evidence" value="ECO:0007669"/>
    <property type="project" value="UniProtKB-KW"/>
</dbReference>
<proteinExistence type="inferred from homology"/>
<dbReference type="SUPFAM" id="SSF47699">
    <property type="entry name" value="Bifunctional inhibitor/lipid-transfer protein/seed storage 2S albumin"/>
    <property type="match status" value="1"/>
</dbReference>
<reference evidence="7 8" key="1">
    <citation type="submission" date="2024-04" db="EMBL/GenBank/DDBJ databases">
        <title>Genome assembly C_amara_ONT_v2.</title>
        <authorList>
            <person name="Yant L."/>
            <person name="Moore C."/>
            <person name="Slenker M."/>
        </authorList>
    </citation>
    <scope>NUCLEOTIDE SEQUENCE [LARGE SCALE GENOMIC DNA]</scope>
    <source>
        <tissue evidence="7">Leaf</tissue>
    </source>
</reference>
<feature type="signal peptide" evidence="5">
    <location>
        <begin position="1"/>
        <end position="21"/>
    </location>
</feature>
<dbReference type="PRINTS" id="PR00496">
    <property type="entry name" value="NAPIN"/>
</dbReference>
<comment type="caution">
    <text evidence="7">The sequence shown here is derived from an EMBL/GenBank/DDBJ whole genome shotgun (WGS) entry which is preliminary data.</text>
</comment>
<dbReference type="Pfam" id="PF00234">
    <property type="entry name" value="Tryp_alpha_amyl"/>
    <property type="match status" value="1"/>
</dbReference>
<evidence type="ECO:0000313" key="8">
    <source>
        <dbReference type="Proteomes" id="UP001558713"/>
    </source>
</evidence>
<organism evidence="7 8">
    <name type="scientific">Cardamine amara subsp. amara</name>
    <dbReference type="NCBI Taxonomy" id="228776"/>
    <lineage>
        <taxon>Eukaryota</taxon>
        <taxon>Viridiplantae</taxon>
        <taxon>Streptophyta</taxon>
        <taxon>Embryophyta</taxon>
        <taxon>Tracheophyta</taxon>
        <taxon>Spermatophyta</taxon>
        <taxon>Magnoliopsida</taxon>
        <taxon>eudicotyledons</taxon>
        <taxon>Gunneridae</taxon>
        <taxon>Pentapetalae</taxon>
        <taxon>rosids</taxon>
        <taxon>malvids</taxon>
        <taxon>Brassicales</taxon>
        <taxon>Brassicaceae</taxon>
        <taxon>Cardamineae</taxon>
        <taxon>Cardamine</taxon>
    </lineage>
</organism>
<name>A0ABD1A889_CARAN</name>
<dbReference type="PANTHER" id="PTHR35496">
    <property type="entry name" value="2S SEED STORAGE PROTEIN 1-RELATED"/>
    <property type="match status" value="1"/>
</dbReference>
<evidence type="ECO:0000256" key="5">
    <source>
        <dbReference type="SAM" id="SignalP"/>
    </source>
</evidence>
<keyword evidence="4" id="KW-1015">Disulfide bond</keyword>
<evidence type="ECO:0000256" key="4">
    <source>
        <dbReference type="ARBA" id="ARBA00023157"/>
    </source>
</evidence>
<evidence type="ECO:0000256" key="1">
    <source>
        <dbReference type="ARBA" id="ARBA00008262"/>
    </source>
</evidence>
<comment type="similarity">
    <text evidence="1">Belongs to the 2S seed storage albumins family.</text>
</comment>
<evidence type="ECO:0000259" key="6">
    <source>
        <dbReference type="SMART" id="SM00499"/>
    </source>
</evidence>
<dbReference type="Gene3D" id="1.10.110.10">
    <property type="entry name" value="Plant lipid-transfer and hydrophobic proteins"/>
    <property type="match status" value="1"/>
</dbReference>